<dbReference type="SUPFAM" id="SSF51905">
    <property type="entry name" value="FAD/NAD(P)-binding domain"/>
    <property type="match status" value="1"/>
</dbReference>
<comment type="caution">
    <text evidence="2">The sequence shown here is derived from an EMBL/GenBank/DDBJ whole genome shotgun (WGS) entry which is preliminary data.</text>
</comment>
<dbReference type="GO" id="GO:0016491">
    <property type="term" value="F:oxidoreductase activity"/>
    <property type="evidence" value="ECO:0007669"/>
    <property type="project" value="TreeGrafter"/>
</dbReference>
<evidence type="ECO:0000313" key="2">
    <source>
        <dbReference type="EMBL" id="EER62256.1"/>
    </source>
</evidence>
<dbReference type="FunFam" id="1.10.405.20:FF:000001">
    <property type="entry name" value="Amine oxidase"/>
    <property type="match status" value="1"/>
</dbReference>
<dbReference type="InterPro" id="IPR050464">
    <property type="entry name" value="Zeta_carotene_desat/Oxidored"/>
</dbReference>
<evidence type="ECO:0000259" key="1">
    <source>
        <dbReference type="Pfam" id="PF01593"/>
    </source>
</evidence>
<dbReference type="InterPro" id="IPR002937">
    <property type="entry name" value="Amino_oxidase"/>
</dbReference>
<evidence type="ECO:0000313" key="3">
    <source>
        <dbReference type="Proteomes" id="UP000003856"/>
    </source>
</evidence>
<reference evidence="2 3" key="1">
    <citation type="submission" date="2009-05" db="EMBL/GenBank/DDBJ databases">
        <title>The draft genome of Acidovorax delafieldii 2AN.</title>
        <authorList>
            <consortium name="US DOE Joint Genome Institute (JGI-PGF)"/>
            <person name="Lucas S."/>
            <person name="Copeland A."/>
            <person name="Lapidus A."/>
            <person name="Glavina del Rio T."/>
            <person name="Tice H."/>
            <person name="Bruce D."/>
            <person name="Goodwin L."/>
            <person name="Pitluck S."/>
            <person name="Larimer F."/>
            <person name="Land M.L."/>
            <person name="Hauser L."/>
            <person name="Shelobolina E.S."/>
            <person name="Picardal F."/>
            <person name="Roden E."/>
            <person name="Emerson D."/>
        </authorList>
    </citation>
    <scope>NUCLEOTIDE SEQUENCE [LARGE SCALE GENOMIC DNA]</scope>
    <source>
        <strain evidence="2 3">2AN</strain>
    </source>
</reference>
<dbReference type="Gene3D" id="3.30.70.1990">
    <property type="match status" value="1"/>
</dbReference>
<name>C5SZU0_ACIDE</name>
<dbReference type="InterPro" id="IPR036188">
    <property type="entry name" value="FAD/NAD-bd_sf"/>
</dbReference>
<organism evidence="2 3">
    <name type="scientific">Acidovorax delafieldii 2AN</name>
    <dbReference type="NCBI Taxonomy" id="573060"/>
    <lineage>
        <taxon>Bacteria</taxon>
        <taxon>Pseudomonadati</taxon>
        <taxon>Pseudomonadota</taxon>
        <taxon>Betaproteobacteria</taxon>
        <taxon>Burkholderiales</taxon>
        <taxon>Comamonadaceae</taxon>
        <taxon>Acidovorax</taxon>
    </lineage>
</organism>
<proteinExistence type="predicted"/>
<dbReference type="EMBL" id="ACQT01000002">
    <property type="protein sequence ID" value="EER62256.1"/>
    <property type="molecule type" value="Genomic_DNA"/>
</dbReference>
<dbReference type="PANTHER" id="PTHR42923">
    <property type="entry name" value="PROTOPORPHYRINOGEN OXIDASE"/>
    <property type="match status" value="1"/>
</dbReference>
<dbReference type="AlphaFoldDB" id="C5SZU0"/>
<protein>
    <submittedName>
        <fullName evidence="2">FAD dependent oxidoreductase</fullName>
    </submittedName>
</protein>
<dbReference type="Gene3D" id="1.10.405.20">
    <property type="match status" value="1"/>
</dbReference>
<dbReference type="Gene3D" id="3.50.50.60">
    <property type="entry name" value="FAD/NAD(P)-binding domain"/>
    <property type="match status" value="1"/>
</dbReference>
<sequence length="434" mass="47806">MKVAIVGSGISGLAAAHRLRGHAHVTVFEAGSYFGGHTHTVDVCLPGKQGREVTHGVDTGFLVLNERTYPGLIALLQELDVPTAPSDMSFSVQVPRAGVLGAEALEWSGSSLATVFAQKRNLLRPRFWGMLRELLRFNRLCTALAQGGEEAALTQPLGDFLDRHGFDTAFRDWYFLPMLGCIWSCPTDQMLRFPVATMVRFCHNHGLIQVSNRPQWHTVAGGACQYVHKMLLGLDARLATPVRRIVRDAAGVFVLTAEQAERFDAVVLAVHSDQALRLLAQPTALEARVLGAIRYQPNHAVLHTDVGVMPSRRNAWAAWNYERAAHSAHEASRVCLHYWLNRLQPLPFADPVLVSLNPARPIAPNKVLAEFDYEHPVFDLAAIGAQTQVAKLQGGQHTWYCGAWTGYGFHEDGLQSGYRAAESLLAQMQRLEAA</sequence>
<dbReference type="OrthoDB" id="20837at2"/>
<accession>C5SZU0</accession>
<feature type="domain" description="Amine oxidase" evidence="1">
    <location>
        <begin position="10"/>
        <end position="295"/>
    </location>
</feature>
<dbReference type="Pfam" id="PF01593">
    <property type="entry name" value="Amino_oxidase"/>
    <property type="match status" value="1"/>
</dbReference>
<dbReference type="PATRIC" id="fig|573060.9.peg.5057"/>
<keyword evidence="3" id="KW-1185">Reference proteome</keyword>
<dbReference type="Proteomes" id="UP000003856">
    <property type="component" value="Unassembled WGS sequence"/>
</dbReference>
<gene>
    <name evidence="2" type="ORF">AcdelDRAFT_0170</name>
</gene>
<dbReference type="RefSeq" id="WP_005792805.1">
    <property type="nucleotide sequence ID" value="NZ_ACQT01000002.1"/>
</dbReference>
<dbReference type="PANTHER" id="PTHR42923:SF17">
    <property type="entry name" value="AMINE OXIDASE DOMAIN-CONTAINING PROTEIN"/>
    <property type="match status" value="1"/>
</dbReference>